<evidence type="ECO:0000313" key="4">
    <source>
        <dbReference type="Proteomes" id="UP000249754"/>
    </source>
</evidence>
<evidence type="ECO:0000313" key="3">
    <source>
        <dbReference type="EMBL" id="RAJ24605.1"/>
    </source>
</evidence>
<dbReference type="PANTHER" id="PTHR43157:SF31">
    <property type="entry name" value="PHOSPHATIDYLINOSITOL-GLYCAN BIOSYNTHESIS CLASS F PROTEIN"/>
    <property type="match status" value="1"/>
</dbReference>
<keyword evidence="2" id="KW-1133">Transmembrane helix</keyword>
<sequence>MAICRIKLYYLIGLLFNLCGLFIALGRIYLYGMNKTIVITGGTGGIGYAIAIALAKQGNDIIFQGRDTDKDKKIAEELSKINGTTARFIAADVSSVEGIKALAVAIRKLTNKIDLLIQATGTLNSERQETKDGLYESFAVNYLCKFMLDYLLVDELKSGRGKVIIVGGPLRKGATINFEDLQMKTNYSLFKSIGRNQLAIHLHAQEFSKRYGSLIPINVVNAGMVKTGIDRKVKGVMKLVFLILGPILANSIESAIVNVIALADTDARDAGYFFPKVAKPAIKEKIDLDKSVASKLWDESIKIGKLNVCQEKY</sequence>
<organism evidence="3 4">
    <name type="scientific">Pedobacter cryoconitis</name>
    <dbReference type="NCBI Taxonomy" id="188932"/>
    <lineage>
        <taxon>Bacteria</taxon>
        <taxon>Pseudomonadati</taxon>
        <taxon>Bacteroidota</taxon>
        <taxon>Sphingobacteriia</taxon>
        <taxon>Sphingobacteriales</taxon>
        <taxon>Sphingobacteriaceae</taxon>
        <taxon>Pedobacter</taxon>
    </lineage>
</organism>
<reference evidence="3 4" key="1">
    <citation type="submission" date="2018-06" db="EMBL/GenBank/DDBJ databases">
        <title>Genomic Encyclopedia of Archaeal and Bacterial Type Strains, Phase II (KMG-II): from individual species to whole genera.</title>
        <authorList>
            <person name="Goeker M."/>
        </authorList>
    </citation>
    <scope>NUCLEOTIDE SEQUENCE [LARGE SCALE GENOMIC DNA]</scope>
    <source>
        <strain evidence="3 4">DSM 14825</strain>
    </source>
</reference>
<evidence type="ECO:0000256" key="2">
    <source>
        <dbReference type="SAM" id="Phobius"/>
    </source>
</evidence>
<evidence type="ECO:0000256" key="1">
    <source>
        <dbReference type="ARBA" id="ARBA00023002"/>
    </source>
</evidence>
<dbReference type="Proteomes" id="UP000249754">
    <property type="component" value="Unassembled WGS sequence"/>
</dbReference>
<dbReference type="InterPro" id="IPR002347">
    <property type="entry name" value="SDR_fam"/>
</dbReference>
<proteinExistence type="predicted"/>
<feature type="transmembrane region" description="Helical" evidence="2">
    <location>
        <begin position="9"/>
        <end position="30"/>
    </location>
</feature>
<dbReference type="PRINTS" id="PR00081">
    <property type="entry name" value="GDHRDH"/>
</dbReference>
<feature type="transmembrane region" description="Helical" evidence="2">
    <location>
        <begin position="239"/>
        <end position="263"/>
    </location>
</feature>
<dbReference type="EMBL" id="QLLR01000030">
    <property type="protein sequence ID" value="RAJ24605.1"/>
    <property type="molecule type" value="Genomic_DNA"/>
</dbReference>
<keyword evidence="1" id="KW-0560">Oxidoreductase</keyword>
<dbReference type="PANTHER" id="PTHR43157">
    <property type="entry name" value="PHOSPHATIDYLINOSITOL-GLYCAN BIOSYNTHESIS CLASS F PROTEIN-RELATED"/>
    <property type="match status" value="1"/>
</dbReference>
<dbReference type="AlphaFoldDB" id="A0A327S7D8"/>
<feature type="transmembrane region" description="Helical" evidence="2">
    <location>
        <begin position="36"/>
        <end position="55"/>
    </location>
</feature>
<name>A0A327S7D8_9SPHI</name>
<keyword evidence="2" id="KW-0812">Transmembrane</keyword>
<dbReference type="SUPFAM" id="SSF51735">
    <property type="entry name" value="NAD(P)-binding Rossmann-fold domains"/>
    <property type="match status" value="1"/>
</dbReference>
<comment type="caution">
    <text evidence="3">The sequence shown here is derived from an EMBL/GenBank/DDBJ whole genome shotgun (WGS) entry which is preliminary data.</text>
</comment>
<dbReference type="OrthoDB" id="597510at2"/>
<keyword evidence="2" id="KW-0472">Membrane</keyword>
<dbReference type="Pfam" id="PF00106">
    <property type="entry name" value="adh_short"/>
    <property type="match status" value="1"/>
</dbReference>
<accession>A0A327S7D8</accession>
<dbReference type="RefSeq" id="WP_146610888.1">
    <property type="nucleotide sequence ID" value="NZ_QLLR01000030.1"/>
</dbReference>
<gene>
    <name evidence="3" type="ORF">LY11_04326</name>
</gene>
<dbReference type="Gene3D" id="3.40.50.720">
    <property type="entry name" value="NAD(P)-binding Rossmann-like Domain"/>
    <property type="match status" value="1"/>
</dbReference>
<protein>
    <submittedName>
        <fullName evidence="3">Short subunit dehydrogenase</fullName>
    </submittedName>
</protein>
<dbReference type="InterPro" id="IPR036291">
    <property type="entry name" value="NAD(P)-bd_dom_sf"/>
</dbReference>
<dbReference type="GO" id="GO:0016491">
    <property type="term" value="F:oxidoreductase activity"/>
    <property type="evidence" value="ECO:0007669"/>
    <property type="project" value="UniProtKB-KW"/>
</dbReference>